<dbReference type="PANTHER" id="PTHR22948:SF77">
    <property type="entry name" value="SERINE_THREONINE-PROTEIN KINASE 31-LIKE ISOFORM X1"/>
    <property type="match status" value="1"/>
</dbReference>
<feature type="domain" description="HTH OST-type" evidence="6">
    <location>
        <begin position="5"/>
        <end position="79"/>
    </location>
</feature>
<comment type="subcellular location">
    <subcellularLocation>
        <location evidence="1">Cytoplasm</location>
    </subcellularLocation>
</comment>
<dbReference type="GO" id="GO:0034587">
    <property type="term" value="P:piRNA processing"/>
    <property type="evidence" value="ECO:0007669"/>
    <property type="project" value="TreeGrafter"/>
</dbReference>
<dbReference type="InterPro" id="IPR002999">
    <property type="entry name" value="Tudor"/>
</dbReference>
<evidence type="ECO:0000256" key="2">
    <source>
        <dbReference type="ARBA" id="ARBA00022490"/>
    </source>
</evidence>
<dbReference type="PANTHER" id="PTHR22948">
    <property type="entry name" value="TUDOR DOMAIN CONTAINING PROTEIN"/>
    <property type="match status" value="1"/>
</dbReference>
<dbReference type="GO" id="GO:0007283">
    <property type="term" value="P:spermatogenesis"/>
    <property type="evidence" value="ECO:0007669"/>
    <property type="project" value="UniProtKB-KW"/>
</dbReference>
<evidence type="ECO:0000256" key="3">
    <source>
        <dbReference type="ARBA" id="ARBA00022737"/>
    </source>
</evidence>
<sequence length="1143" mass="126039">MECQKKLEVETFLHSVLSCEKNGIPLSKLQEEYTVLIGSPIPFQKFGFDKLIDYIKSIPNTAAIRKSPDNGTIIVQAVYKPMTAHVSQLVAGQKMTAKAKPARRPARHPAPRTGPSVRFAGYQSRLDNQKPSTTPPVLNPMAMPPRKIHRGTSRGLPPLRQPSAKPGFKYEVPPRWQRPSNGMAPASASTSVPGNGTEQPVSRAPLRMPRMASNGLTLPSAAAPVPPPPVSPPHVPPPPPKLPTPPATPPAPKTCRELVEDYARSHGYEVSFSALSSRSSKKGPLVWLATLKVDVRSFNSYPDEKESREEAEEEAARKAVFILRLNNGLQSQLPETSVSTPKQVENFVNRIKELVSQKSNGLWNTVVPQMYQEQYQESVPKDWLELVKDSGVVYVTQWQENRCILYPQTGSKKNSQTGPSQKSVTAAPHQKSATSATDVVKMVDVPDKLPLPEGNQWDVFVTFAASTTQVYVRLLDVADQYDKLAEEMDKFYSQNSLPVSEAEVKELYATNVEDNWMRVQVLEVQDGKAECFFLDHGDVDYVPVDKLQKMDPKFLKVPLQVVHCQLDQLGDFGDSEEANRLLDEYLVGKCLIAEVTAREPEVIATFYDTTTAEDVNLNALLLKRLQTPTLPGPEQITRVRLSHIDLEGNLYVQVQGPGLNYVNQLMGVVGSHIKQNNHKPAAMLCESKLYACRQEHTATFCRALLLSAPRKKGDKVLVRLVDIGKELLVCPSDLYELDVFGEGFVGFPHQAIICRLADVAPGNWTPKMTSLLRDMVPVDLDLLLKVVIPAKDGSAPLVAIFKRFGPNNELVSVNTSLLATVLESAKPEERKARRVPPLARSSSQTSSEKKVEEKKVDAKKTDAKKAEQKKGEAATNGGSSDFSPTLKMSAPTVTFGPGGDGPGGSGSTSPLSDLTTLSLMLSPELDEEGLQGKPLAAPELPEVGEYLDVNVTEAANPLNFTCQSWTHGPQLDDLMSEMQSFYAAEGSSAFPEGLPEALLRKGRYYAGRHIDQNWYRVLVQQVQGPQMASVYFVDYGDYGMMEPSELQPLWQRFRHLPVQAIQASLAGVEPVQNDWNPLDCINFRNIVKDRLFVARIVAKKPDTKTGVAGAQHLVVRLVDTSTEDDVHIDQLLAERSIVRLVST</sequence>
<keyword evidence="2" id="KW-0963">Cytoplasm</keyword>
<evidence type="ECO:0000313" key="7">
    <source>
        <dbReference type="EMBL" id="MAA24078.1"/>
    </source>
</evidence>
<feature type="domain" description="HTH OST-type" evidence="6">
    <location>
        <begin position="343"/>
        <end position="409"/>
    </location>
</feature>
<dbReference type="Pfam" id="PF00567">
    <property type="entry name" value="TUDOR"/>
    <property type="match status" value="3"/>
</dbReference>
<dbReference type="InterPro" id="IPR041966">
    <property type="entry name" value="LOTUS-like"/>
</dbReference>
<dbReference type="AlphaFoldDB" id="A0A224Z2J0"/>
<dbReference type="Pfam" id="PF12872">
    <property type="entry name" value="OST-HTH"/>
    <property type="match status" value="1"/>
</dbReference>
<keyword evidence="4" id="KW-0744">Spermatogenesis</keyword>
<dbReference type="SMART" id="SM00333">
    <property type="entry name" value="TUDOR"/>
    <property type="match status" value="3"/>
</dbReference>
<feature type="region of interest" description="Disordered" evidence="5">
    <location>
        <begin position="98"/>
        <end position="202"/>
    </location>
</feature>
<dbReference type="GO" id="GO:0030719">
    <property type="term" value="P:P granule organization"/>
    <property type="evidence" value="ECO:0007669"/>
    <property type="project" value="TreeGrafter"/>
</dbReference>
<feature type="region of interest" description="Disordered" evidence="5">
    <location>
        <begin position="410"/>
        <end position="432"/>
    </location>
</feature>
<dbReference type="Gene3D" id="3.30.420.610">
    <property type="entry name" value="LOTUS domain-like"/>
    <property type="match status" value="2"/>
</dbReference>
<dbReference type="InterPro" id="IPR025605">
    <property type="entry name" value="OST-HTH/LOTUS_dom"/>
</dbReference>
<evidence type="ECO:0000256" key="5">
    <source>
        <dbReference type="SAM" id="MobiDB-lite"/>
    </source>
</evidence>
<protein>
    <submittedName>
        <fullName evidence="7">Tudor domain-containing protein 1/4/6/7</fullName>
    </submittedName>
</protein>
<keyword evidence="3" id="KW-0677">Repeat</keyword>
<dbReference type="InterPro" id="IPR035437">
    <property type="entry name" value="SNase_OB-fold_sf"/>
</dbReference>
<dbReference type="GO" id="GO:0043186">
    <property type="term" value="C:P granule"/>
    <property type="evidence" value="ECO:0007669"/>
    <property type="project" value="TreeGrafter"/>
</dbReference>
<feature type="compositionally biased region" description="Basic and acidic residues" evidence="5">
    <location>
        <begin position="847"/>
        <end position="872"/>
    </location>
</feature>
<accession>A0A224Z2J0</accession>
<dbReference type="Gene3D" id="2.40.50.90">
    <property type="match status" value="3"/>
</dbReference>
<dbReference type="Gene3D" id="2.30.30.140">
    <property type="match status" value="3"/>
</dbReference>
<dbReference type="EMBL" id="GFPF01012932">
    <property type="protein sequence ID" value="MAA24078.1"/>
    <property type="molecule type" value="Transcribed_RNA"/>
</dbReference>
<feature type="compositionally biased region" description="Basic residues" evidence="5">
    <location>
        <begin position="100"/>
        <end position="110"/>
    </location>
</feature>
<keyword evidence="4" id="KW-0221">Differentiation</keyword>
<dbReference type="SUPFAM" id="SSF63748">
    <property type="entry name" value="Tudor/PWWP/MBT"/>
    <property type="match status" value="3"/>
</dbReference>
<dbReference type="PROSITE" id="PS51644">
    <property type="entry name" value="HTH_OST"/>
    <property type="match status" value="2"/>
</dbReference>
<feature type="compositionally biased region" description="Polar residues" evidence="5">
    <location>
        <begin position="410"/>
        <end position="424"/>
    </location>
</feature>
<evidence type="ECO:0000259" key="6">
    <source>
        <dbReference type="PROSITE" id="PS51644"/>
    </source>
</evidence>
<feature type="region of interest" description="Disordered" evidence="5">
    <location>
        <begin position="826"/>
        <end position="913"/>
    </location>
</feature>
<proteinExistence type="predicted"/>
<evidence type="ECO:0000256" key="4">
    <source>
        <dbReference type="ARBA" id="ARBA00022871"/>
    </source>
</evidence>
<feature type="compositionally biased region" description="Gly residues" evidence="5">
    <location>
        <begin position="896"/>
        <end position="906"/>
    </location>
</feature>
<name>A0A224Z2J0_9ACAR</name>
<organism evidence="7">
    <name type="scientific">Rhipicephalus zambeziensis</name>
    <dbReference type="NCBI Taxonomy" id="60191"/>
    <lineage>
        <taxon>Eukaryota</taxon>
        <taxon>Metazoa</taxon>
        <taxon>Ecdysozoa</taxon>
        <taxon>Arthropoda</taxon>
        <taxon>Chelicerata</taxon>
        <taxon>Arachnida</taxon>
        <taxon>Acari</taxon>
        <taxon>Parasitiformes</taxon>
        <taxon>Ixodida</taxon>
        <taxon>Ixodoidea</taxon>
        <taxon>Ixodidae</taxon>
        <taxon>Rhipicephalinae</taxon>
        <taxon>Rhipicephalus</taxon>
        <taxon>Rhipicephalus</taxon>
    </lineage>
</organism>
<feature type="compositionally biased region" description="Pro residues" evidence="5">
    <location>
        <begin position="224"/>
        <end position="251"/>
    </location>
</feature>
<feature type="compositionally biased region" description="Polar residues" evidence="5">
    <location>
        <begin position="187"/>
        <end position="200"/>
    </location>
</feature>
<dbReference type="InterPro" id="IPR050621">
    <property type="entry name" value="Tudor_domain_containing"/>
</dbReference>
<evidence type="ECO:0000256" key="1">
    <source>
        <dbReference type="ARBA" id="ARBA00004496"/>
    </source>
</evidence>
<reference evidence="7" key="1">
    <citation type="journal article" date="2017" name="Parasit. Vectors">
        <title>Sialotranscriptomics of Rhipicephalus zambeziensis reveals intricate expression profiles of secretory proteins and suggests tight temporal transcriptional regulation during blood-feeding.</title>
        <authorList>
            <person name="de Castro M.H."/>
            <person name="de Klerk D."/>
            <person name="Pienaar R."/>
            <person name="Rees D.J.G."/>
            <person name="Mans B.J."/>
        </authorList>
    </citation>
    <scope>NUCLEOTIDE SEQUENCE</scope>
    <source>
        <tissue evidence="7">Salivary glands</tissue>
    </source>
</reference>
<dbReference type="CDD" id="cd09972">
    <property type="entry name" value="LOTUS_TDRD_OSKAR"/>
    <property type="match status" value="1"/>
</dbReference>
<feature type="region of interest" description="Disordered" evidence="5">
    <location>
        <begin position="214"/>
        <end position="251"/>
    </location>
</feature>